<reference evidence="1 2" key="1">
    <citation type="submission" date="2018-10" db="EMBL/GenBank/DDBJ databases">
        <title>A high-quality apple genome assembly.</title>
        <authorList>
            <person name="Hu J."/>
        </authorList>
    </citation>
    <scope>NUCLEOTIDE SEQUENCE [LARGE SCALE GENOMIC DNA]</scope>
    <source>
        <strain evidence="2">cv. HFTH1</strain>
        <tissue evidence="1">Young leaf</tissue>
    </source>
</reference>
<name>A0A498I191_MALDO</name>
<comment type="caution">
    <text evidence="1">The sequence shown here is derived from an EMBL/GenBank/DDBJ whole genome shotgun (WGS) entry which is preliminary data.</text>
</comment>
<proteinExistence type="predicted"/>
<protein>
    <submittedName>
        <fullName evidence="1">Uncharacterized protein</fullName>
    </submittedName>
</protein>
<accession>A0A498I191</accession>
<sequence length="210" mass="23512">MDCAEPRSRLVLPRYGWVPWPSCRVSPLGSTWLPVCGSLTCDPLIGSHIRGRVEISHIDRISEKTRHEAFWELTGFGFRRNSEVEREGGQSNPMMGDPLGSCSFLFLNASSKSPKTLTNPSKPSFEQNYKDICNLLLSLTHSMSLPKGLQLHSHVLKSGLQTIPLISHHLINFYSKNQLPFILAKFFKKPHISHPPLGAQSSPPLPRTSF</sequence>
<dbReference type="AlphaFoldDB" id="A0A498I191"/>
<evidence type="ECO:0000313" key="2">
    <source>
        <dbReference type="Proteomes" id="UP000290289"/>
    </source>
</evidence>
<organism evidence="1 2">
    <name type="scientific">Malus domestica</name>
    <name type="common">Apple</name>
    <name type="synonym">Pyrus malus</name>
    <dbReference type="NCBI Taxonomy" id="3750"/>
    <lineage>
        <taxon>Eukaryota</taxon>
        <taxon>Viridiplantae</taxon>
        <taxon>Streptophyta</taxon>
        <taxon>Embryophyta</taxon>
        <taxon>Tracheophyta</taxon>
        <taxon>Spermatophyta</taxon>
        <taxon>Magnoliopsida</taxon>
        <taxon>eudicotyledons</taxon>
        <taxon>Gunneridae</taxon>
        <taxon>Pentapetalae</taxon>
        <taxon>rosids</taxon>
        <taxon>fabids</taxon>
        <taxon>Rosales</taxon>
        <taxon>Rosaceae</taxon>
        <taxon>Amygdaloideae</taxon>
        <taxon>Maleae</taxon>
        <taxon>Malus</taxon>
    </lineage>
</organism>
<gene>
    <name evidence="1" type="ORF">DVH24_019557</name>
</gene>
<dbReference type="EMBL" id="RDQH01000340">
    <property type="protein sequence ID" value="RXH76669.1"/>
    <property type="molecule type" value="Genomic_DNA"/>
</dbReference>
<keyword evidence="2" id="KW-1185">Reference proteome</keyword>
<evidence type="ECO:0000313" key="1">
    <source>
        <dbReference type="EMBL" id="RXH76669.1"/>
    </source>
</evidence>
<dbReference type="Proteomes" id="UP000290289">
    <property type="component" value="Chromosome 14"/>
</dbReference>